<feature type="domain" description="PH" evidence="8">
    <location>
        <begin position="315"/>
        <end position="512"/>
    </location>
</feature>
<comment type="subcellular location">
    <subcellularLocation>
        <location evidence="1">Cytoplasm</location>
    </subcellularLocation>
</comment>
<feature type="domain" description="PH" evidence="8">
    <location>
        <begin position="1250"/>
        <end position="1352"/>
    </location>
</feature>
<dbReference type="CDD" id="cd13253">
    <property type="entry name" value="PH1_ARAP"/>
    <property type="match status" value="1"/>
</dbReference>
<evidence type="ECO:0000256" key="3">
    <source>
        <dbReference type="ARBA" id="ARBA00022490"/>
    </source>
</evidence>
<dbReference type="SMART" id="SM00454">
    <property type="entry name" value="SAM"/>
    <property type="match status" value="1"/>
</dbReference>
<dbReference type="CDD" id="cd17228">
    <property type="entry name" value="RA_ARAP3"/>
    <property type="match status" value="1"/>
</dbReference>
<dbReference type="PRINTS" id="PR00405">
    <property type="entry name" value="REVINTRACTNG"/>
</dbReference>
<dbReference type="InterPro" id="IPR052227">
    <property type="entry name" value="Arf-Rho-GAP_ANK-PH_domain"/>
</dbReference>
<feature type="domain" description="Rho-GAP" evidence="12">
    <location>
        <begin position="934"/>
        <end position="1115"/>
    </location>
</feature>
<dbReference type="Pfam" id="PF07647">
    <property type="entry name" value="SAM_2"/>
    <property type="match status" value="1"/>
</dbReference>
<dbReference type="PROSITE" id="PS50003">
    <property type="entry name" value="PH_DOMAIN"/>
    <property type="match status" value="3"/>
</dbReference>
<evidence type="ECO:0000259" key="9">
    <source>
        <dbReference type="PROSITE" id="PS50105"/>
    </source>
</evidence>
<feature type="domain" description="SAM" evidence="9">
    <location>
        <begin position="6"/>
        <end position="70"/>
    </location>
</feature>
<evidence type="ECO:0000256" key="6">
    <source>
        <dbReference type="PROSITE-ProRule" id="PRU00288"/>
    </source>
</evidence>
<dbReference type="InterPro" id="IPR029071">
    <property type="entry name" value="Ubiquitin-like_domsf"/>
</dbReference>
<feature type="domain" description="Ras-associating" evidence="11">
    <location>
        <begin position="1144"/>
        <end position="1237"/>
    </location>
</feature>
<dbReference type="SMART" id="SM00233">
    <property type="entry name" value="PH"/>
    <property type="match status" value="5"/>
</dbReference>
<dbReference type="GO" id="GO:0005737">
    <property type="term" value="C:cytoplasm"/>
    <property type="evidence" value="ECO:0007669"/>
    <property type="project" value="UniProtKB-SubCell"/>
</dbReference>
<keyword evidence="14" id="KW-1185">Reference proteome</keyword>
<keyword evidence="2" id="KW-0343">GTPase activation</keyword>
<feature type="domain" description="PH" evidence="8">
    <location>
        <begin position="832"/>
        <end position="930"/>
    </location>
</feature>
<dbReference type="PANTHER" id="PTHR45899">
    <property type="entry name" value="RHO GTPASE ACTIVATING PROTEIN AT 15B, ISOFORM C"/>
    <property type="match status" value="1"/>
</dbReference>
<evidence type="ECO:0000256" key="5">
    <source>
        <dbReference type="ARBA" id="ARBA00022737"/>
    </source>
</evidence>
<dbReference type="FunFam" id="1.10.220.150:FF:000006">
    <property type="entry name" value="arf-GAP with Rho-GAP domain, ANK repeat and PH domain-containing protein 3"/>
    <property type="match status" value="1"/>
</dbReference>
<evidence type="ECO:0000256" key="1">
    <source>
        <dbReference type="ARBA" id="ARBA00004496"/>
    </source>
</evidence>
<evidence type="ECO:0000259" key="11">
    <source>
        <dbReference type="PROSITE" id="PS50200"/>
    </source>
</evidence>
<protein>
    <submittedName>
        <fullName evidence="13">ARAP3 protein</fullName>
    </submittedName>
</protein>
<dbReference type="Pfam" id="PF00620">
    <property type="entry name" value="RhoGAP"/>
    <property type="match status" value="1"/>
</dbReference>
<dbReference type="PROSITE" id="PS50238">
    <property type="entry name" value="RHOGAP"/>
    <property type="match status" value="1"/>
</dbReference>
<sequence length="1578" mass="175987">MSSPCGPDSDIADWLASIHLERYRDVFKQHGYHVARDATSLDSHHLQQIGITATGHRKRILTLAQQTRLLSQARGRAAAGDSHCRGTEVLDAPQEGKDAMRAEPGGTSDAFGTQPRVTVPGQAPPGAKDAAPPAPKPVPKPRTVFPRSKAEQGSVPVPPARPTVPAHGPGSERAPAAFVVLEGFVPGESSTDLESPEAAPGAAVTMGAIASSARCPRMGWHCPGPCCGAQLPPSPFWHRTSSECSSEGRSEDEEGRSRLMERVAHTDSEGYSTVEAPRAQGSPFSLPAHLYPDELLDDLTISPYASFTSLCEPRPTMLSGWLDKLSPQGNYVFQRRYVRFDGKNLMYSSSEKEPYPKGVIPLSVIEMARSTKDNKFQVITSHRIFVFRAENEAQRNEWCSTLQKKVMEQRLVGSRPRPANTAHCQKSGTLELKGHKSKVFAALSLPEMWLYKSEQFFKMGIAMCFIEMRGSTIREAKSRSFELITPSKTFSFVAESEREKREWMEALQEAIAEMLYDYEVAEKIWSNKANKYCADCWAQSPDWASINLCVVICKQCAGQHRSLGSNISKVQSLKLDTSVWSNEIVQLFIVLGNDRANRFWAARLPTTEAITPESGAEQRREFIARKYREGRYRLPHPQYATQEEVLQALCSAVAGPALLKTILQFFSSSEAALASDPAASEAAPGADLCPRAQDPGPEGVYNEITQPVTHSGYLYRTTAPPKLPGARKSKEDFQRTWCSLERALLFFETEKCTEPLGHIDSGDLISLGVNKAHQALTSPGPTERFRFTLELFLTGEKVQQLGTDGPETLQAWASAIGKWFTPVSCHCLLGYEFQRVGQLRYKCMLNPECWQRAFFILQKSHLFICPAEEDGAEDSINLRRLQELSLVPPTDTPEKKELLVLVEMGRTFYLQGLSRADSAAWYSDIQASAGGRGNALRDQQLSRGDIPIIVDSCIAFITQYGLRHEGIYRKNGAKSRIKVLMEEFRRDARNVKLRISDNFIEDVTDVLKRFFRELEDPIFTLELHPQWKEAAEISSKPQRLERYKELIHRLPRLNHKTLAALIGHLYRVQKCADLNQMSTKNLSLLFAPSLFQTDGKGEHEVKVMEDLIDNYVSIFNIDEDQVSQMDLENSLITTWKDTQLSQAGDLIIEVYLEQKVSDCCVTLKVSPTMTAEELTNQVLEMRNVPASLDIWLTFEALENGELERPLHPKEKVLEQALQWCKLPEPSTAYLLVRKVPIGEGSCLFTGAKRETPKCGLLKCREEPPKLLGNKFQERYFVIRDRRLLLLKEKRSAKPEREWPLDAAKVYMGIRKKLKPPAQWGFTLTLDKQQLYLVCSGQAELWDWTTSILKAQHDDLRPVVLRRRSSSDLAKQKFGTMPLVPLHGDSTDATMLSANQTLRRLHTRRTLSMFFPMKIHQDSLEEQQEKEADIDPVYEEVGNFPELAALDLGQGLLAELAAVPPVDRSKKPSPSPEEPPGTALRSSLPANPAQRVTGPSVTKAVKRSLQPPSPISDKLMQELSSVILRKSDGQPPGPGQPPGSRGSAHWTSGAGLFSLWTSPMRPRGPAGSGLQHPGASPEN</sequence>
<dbReference type="InterPro" id="IPR013761">
    <property type="entry name" value="SAM/pointed_sf"/>
</dbReference>
<dbReference type="Pfam" id="PF01412">
    <property type="entry name" value="ArfGap"/>
    <property type="match status" value="1"/>
</dbReference>
<keyword evidence="4" id="KW-0597">Phosphoprotein</keyword>
<evidence type="ECO:0000256" key="4">
    <source>
        <dbReference type="ARBA" id="ARBA00022553"/>
    </source>
</evidence>
<feature type="compositionally biased region" description="Low complexity" evidence="7">
    <location>
        <begin position="120"/>
        <end position="131"/>
    </location>
</feature>
<dbReference type="InterPro" id="IPR000159">
    <property type="entry name" value="RA_dom"/>
</dbReference>
<dbReference type="Proteomes" id="UP000553862">
    <property type="component" value="Unassembled WGS sequence"/>
</dbReference>
<evidence type="ECO:0000259" key="12">
    <source>
        <dbReference type="PROSITE" id="PS50238"/>
    </source>
</evidence>
<dbReference type="InterPro" id="IPR037858">
    <property type="entry name" value="RhoGAP_ARAP"/>
</dbReference>
<dbReference type="InterPro" id="IPR001660">
    <property type="entry name" value="SAM"/>
</dbReference>
<organism evidence="13 14">
    <name type="scientific">Molothrus ater</name>
    <name type="common">Brown-headed cowbird</name>
    <dbReference type="NCBI Taxonomy" id="84834"/>
    <lineage>
        <taxon>Eukaryota</taxon>
        <taxon>Metazoa</taxon>
        <taxon>Chordata</taxon>
        <taxon>Craniata</taxon>
        <taxon>Vertebrata</taxon>
        <taxon>Euteleostomi</taxon>
        <taxon>Archelosauria</taxon>
        <taxon>Archosauria</taxon>
        <taxon>Dinosauria</taxon>
        <taxon>Saurischia</taxon>
        <taxon>Theropoda</taxon>
        <taxon>Coelurosauria</taxon>
        <taxon>Aves</taxon>
        <taxon>Neognathae</taxon>
        <taxon>Neoaves</taxon>
        <taxon>Telluraves</taxon>
        <taxon>Australaves</taxon>
        <taxon>Passeriformes</taxon>
        <taxon>Passeroidea</taxon>
        <taxon>Icteridae</taxon>
        <taxon>Molothrus</taxon>
    </lineage>
</organism>
<evidence type="ECO:0000313" key="14">
    <source>
        <dbReference type="Proteomes" id="UP000553862"/>
    </source>
</evidence>
<dbReference type="InterPro" id="IPR008936">
    <property type="entry name" value="Rho_GTPase_activation_prot"/>
</dbReference>
<feature type="compositionally biased region" description="Basic and acidic residues" evidence="7">
    <location>
        <begin position="82"/>
        <end position="101"/>
    </location>
</feature>
<evidence type="ECO:0000313" key="13">
    <source>
        <dbReference type="EMBL" id="NXV65958.1"/>
    </source>
</evidence>
<keyword evidence="6" id="KW-0479">Metal-binding</keyword>
<dbReference type="Gene3D" id="2.30.29.30">
    <property type="entry name" value="Pleckstrin-homology domain (PH domain)/Phosphotyrosine-binding domain (PTB)"/>
    <property type="match status" value="5"/>
</dbReference>
<dbReference type="GO" id="GO:0008270">
    <property type="term" value="F:zinc ion binding"/>
    <property type="evidence" value="ECO:0007669"/>
    <property type="project" value="UniProtKB-KW"/>
</dbReference>
<keyword evidence="6" id="KW-0862">Zinc</keyword>
<dbReference type="Pfam" id="PF00788">
    <property type="entry name" value="RA"/>
    <property type="match status" value="1"/>
</dbReference>
<gene>
    <name evidence="13" type="primary">Arap3</name>
    <name evidence="13" type="ORF">MOLATE_R01319</name>
</gene>
<dbReference type="GO" id="GO:0005096">
    <property type="term" value="F:GTPase activator activity"/>
    <property type="evidence" value="ECO:0007669"/>
    <property type="project" value="UniProtKB-KW"/>
</dbReference>
<dbReference type="SUPFAM" id="SSF54236">
    <property type="entry name" value="Ubiquitin-like"/>
    <property type="match status" value="1"/>
</dbReference>
<feature type="non-terminal residue" evidence="13">
    <location>
        <position position="1578"/>
    </location>
</feature>
<keyword evidence="6" id="KW-0863">Zinc-finger</keyword>
<dbReference type="PANTHER" id="PTHR45899:SF4">
    <property type="entry name" value="ARF-GAP WITH RHO-GAP DOMAIN, ANK REPEAT AND PH DOMAIN-CONTAINING PROTEIN 3"/>
    <property type="match status" value="1"/>
</dbReference>
<dbReference type="EMBL" id="VZUF01143267">
    <property type="protein sequence ID" value="NXV65958.1"/>
    <property type="molecule type" value="Genomic_DNA"/>
</dbReference>
<dbReference type="FunFam" id="2.30.29.30:FF:000201">
    <property type="entry name" value="arf-GAP with Rho-GAP domain, ANK repeat and PH domain-containing protein 3"/>
    <property type="match status" value="1"/>
</dbReference>
<dbReference type="Gene3D" id="1.10.220.150">
    <property type="entry name" value="Arf GTPase activating protein"/>
    <property type="match status" value="1"/>
</dbReference>
<evidence type="ECO:0000259" key="10">
    <source>
        <dbReference type="PROSITE" id="PS50115"/>
    </source>
</evidence>
<feature type="region of interest" description="Disordered" evidence="7">
    <location>
        <begin position="1459"/>
        <end position="1578"/>
    </location>
</feature>
<feature type="non-terminal residue" evidence="13">
    <location>
        <position position="1"/>
    </location>
</feature>
<dbReference type="Gene3D" id="1.10.555.10">
    <property type="entry name" value="Rho GTPase activation protein"/>
    <property type="match status" value="1"/>
</dbReference>
<evidence type="ECO:0000256" key="7">
    <source>
        <dbReference type="SAM" id="MobiDB-lite"/>
    </source>
</evidence>
<dbReference type="SMART" id="SM00324">
    <property type="entry name" value="RhoGAP"/>
    <property type="match status" value="1"/>
</dbReference>
<dbReference type="InterPro" id="IPR001164">
    <property type="entry name" value="ArfGAP_dom"/>
</dbReference>
<dbReference type="InterPro" id="IPR037278">
    <property type="entry name" value="ARFGAP/RecO"/>
</dbReference>
<dbReference type="GO" id="GO:0005547">
    <property type="term" value="F:phosphatidylinositol-3,4,5-trisphosphate binding"/>
    <property type="evidence" value="ECO:0007669"/>
    <property type="project" value="InterPro"/>
</dbReference>
<feature type="region of interest" description="Disordered" evidence="7">
    <location>
        <begin position="74"/>
        <end position="171"/>
    </location>
</feature>
<dbReference type="PROSITE" id="PS50105">
    <property type="entry name" value="SAM_DOMAIN"/>
    <property type="match status" value="1"/>
</dbReference>
<dbReference type="GO" id="GO:0007165">
    <property type="term" value="P:signal transduction"/>
    <property type="evidence" value="ECO:0007669"/>
    <property type="project" value="InterPro"/>
</dbReference>
<reference evidence="13 14" key="1">
    <citation type="submission" date="2019-09" db="EMBL/GenBank/DDBJ databases">
        <title>Bird 10,000 Genomes (B10K) Project - Family phase.</title>
        <authorList>
            <person name="Zhang G."/>
        </authorList>
    </citation>
    <scope>NUCLEOTIDE SEQUENCE [LARGE SCALE GENOMIC DNA]</scope>
    <source>
        <strain evidence="13">OUT-0049</strain>
        <tissue evidence="13">Muscle</tissue>
    </source>
</reference>
<dbReference type="InterPro" id="IPR001849">
    <property type="entry name" value="PH_domain"/>
</dbReference>
<name>A0A7L3VN87_MOLAT</name>
<comment type="caution">
    <text evidence="13">The sequence shown here is derived from an EMBL/GenBank/DDBJ whole genome shotgun (WGS) entry which is preliminary data.</text>
</comment>
<dbReference type="InterPro" id="IPR038508">
    <property type="entry name" value="ArfGAP_dom_sf"/>
</dbReference>
<keyword evidence="3" id="KW-0963">Cytoplasm</keyword>
<dbReference type="InterPro" id="IPR000198">
    <property type="entry name" value="RhoGAP_dom"/>
</dbReference>
<dbReference type="SUPFAM" id="SSF57863">
    <property type="entry name" value="ArfGap/RecO-like zinc finger"/>
    <property type="match status" value="1"/>
</dbReference>
<dbReference type="SUPFAM" id="SSF48350">
    <property type="entry name" value="GTPase activation domain, GAP"/>
    <property type="match status" value="1"/>
</dbReference>
<dbReference type="SUPFAM" id="SSF47769">
    <property type="entry name" value="SAM/Pointed domain"/>
    <property type="match status" value="1"/>
</dbReference>
<feature type="domain" description="Arf-GAP" evidence="10">
    <location>
        <begin position="509"/>
        <end position="640"/>
    </location>
</feature>
<dbReference type="InterPro" id="IPR011993">
    <property type="entry name" value="PH-like_dom_sf"/>
</dbReference>
<evidence type="ECO:0000256" key="2">
    <source>
        <dbReference type="ARBA" id="ARBA00022468"/>
    </source>
</evidence>
<evidence type="ECO:0000259" key="8">
    <source>
        <dbReference type="PROSITE" id="PS50003"/>
    </source>
</evidence>
<dbReference type="Gene3D" id="1.10.150.50">
    <property type="entry name" value="Transcription Factor, Ets-1"/>
    <property type="match status" value="1"/>
</dbReference>
<dbReference type="SUPFAM" id="SSF50729">
    <property type="entry name" value="PH domain-like"/>
    <property type="match status" value="5"/>
</dbReference>
<dbReference type="SMART" id="SM00105">
    <property type="entry name" value="ArfGap"/>
    <property type="match status" value="1"/>
</dbReference>
<dbReference type="Pfam" id="PF00169">
    <property type="entry name" value="PH"/>
    <property type="match status" value="3"/>
</dbReference>
<dbReference type="Gene3D" id="3.10.20.90">
    <property type="entry name" value="Phosphatidylinositol 3-kinase Catalytic Subunit, Chain A, domain 1"/>
    <property type="match status" value="1"/>
</dbReference>
<dbReference type="PROSITE" id="PS50115">
    <property type="entry name" value="ARFGAP"/>
    <property type="match status" value="1"/>
</dbReference>
<dbReference type="PROSITE" id="PS50200">
    <property type="entry name" value="RA"/>
    <property type="match status" value="1"/>
</dbReference>
<accession>A0A7L3VN87</accession>
<proteinExistence type="predicted"/>
<feature type="region of interest" description="Disordered" evidence="7">
    <location>
        <begin position="683"/>
        <end position="703"/>
    </location>
</feature>
<keyword evidence="5" id="KW-0677">Repeat</keyword>
<dbReference type="CDD" id="cd04385">
    <property type="entry name" value="RhoGAP_ARAP"/>
    <property type="match status" value="1"/>
</dbReference>